<comment type="cofactor">
    <cofactor evidence="1 7">
        <name>pyridoxal 5'-phosphate</name>
        <dbReference type="ChEBI" id="CHEBI:597326"/>
    </cofactor>
</comment>
<dbReference type="InterPro" id="IPR004839">
    <property type="entry name" value="Aminotransferase_I/II_large"/>
</dbReference>
<protein>
    <recommendedName>
        <fullName evidence="7">Aminotransferase</fullName>
        <ecNumber evidence="7">2.6.1.-</ecNumber>
    </recommendedName>
</protein>
<evidence type="ECO:0000259" key="8">
    <source>
        <dbReference type="Pfam" id="PF00155"/>
    </source>
</evidence>
<dbReference type="SUPFAM" id="SSF53383">
    <property type="entry name" value="PLP-dependent transferases"/>
    <property type="match status" value="1"/>
</dbReference>
<keyword evidence="10" id="KW-1185">Reference proteome</keyword>
<comment type="caution">
    <text evidence="9">The sequence shown here is derived from an EMBL/GenBank/DDBJ whole genome shotgun (WGS) entry which is preliminary data.</text>
</comment>
<dbReference type="GO" id="GO:0006520">
    <property type="term" value="P:amino acid metabolic process"/>
    <property type="evidence" value="ECO:0007669"/>
    <property type="project" value="InterPro"/>
</dbReference>
<dbReference type="InterPro" id="IPR015421">
    <property type="entry name" value="PyrdxlP-dep_Trfase_major"/>
</dbReference>
<evidence type="ECO:0000313" key="9">
    <source>
        <dbReference type="EMBL" id="GGK21715.1"/>
    </source>
</evidence>
<dbReference type="Proteomes" id="UP000600449">
    <property type="component" value="Unassembled WGS sequence"/>
</dbReference>
<dbReference type="AlphaFoldDB" id="A0A917Q4N8"/>
<dbReference type="GO" id="GO:0030170">
    <property type="term" value="F:pyridoxal phosphate binding"/>
    <property type="evidence" value="ECO:0007669"/>
    <property type="project" value="InterPro"/>
</dbReference>
<evidence type="ECO:0000256" key="5">
    <source>
        <dbReference type="ARBA" id="ARBA00022898"/>
    </source>
</evidence>
<dbReference type="CDD" id="cd00609">
    <property type="entry name" value="AAT_like"/>
    <property type="match status" value="1"/>
</dbReference>
<dbReference type="EMBL" id="BMMF01000002">
    <property type="protein sequence ID" value="GGK21715.1"/>
    <property type="molecule type" value="Genomic_DNA"/>
</dbReference>
<keyword evidence="4 7" id="KW-0808">Transferase</keyword>
<proteinExistence type="inferred from homology"/>
<dbReference type="Pfam" id="PF00155">
    <property type="entry name" value="Aminotran_1_2"/>
    <property type="match status" value="1"/>
</dbReference>
<dbReference type="InterPro" id="IPR015422">
    <property type="entry name" value="PyrdxlP-dep_Trfase_small"/>
</dbReference>
<sequence>MTSDTGAPAGYPRNLPRPPAAERVRPLIRDLSTENIAELAVRAREIGDVIPLWYGEGDLVTPAFIRDAAKAAFDAGQTFYVPDMRGAPALTQALAAYQTRLHGRPIARERSTVTPGGMQALALALQLVLDPGRNVVYLEPQWPNIANLIHLSGGEGRAVPLAFRDGDWRLDMDAVIAACDARTTAIVFSTPANPTGWTASREDLAALLAFGRERGIWIVSDEVYNRLYWDGPSAPSILEIAEDEDLVLSINSFSKAWAMTGWRVGWLVHPLSVAPQLAAMTQYMNSGIAATIQAGATVAIEQGEELVATMRERCREGVDLAYAALSQVPDVRLPTKPRGGMYVFFSLASEPDSAIACRRILEEAHVGLAPGWFFGAPARPYLRMCVARDPVQLESALDRMVAALRS</sequence>
<keyword evidence="3 7" id="KW-0032">Aminotransferase</keyword>
<dbReference type="NCBIfam" id="NF004770">
    <property type="entry name" value="PRK06108.1"/>
    <property type="match status" value="1"/>
</dbReference>
<evidence type="ECO:0000256" key="4">
    <source>
        <dbReference type="ARBA" id="ARBA00022679"/>
    </source>
</evidence>
<dbReference type="EC" id="2.6.1.-" evidence="7"/>
<comment type="similarity">
    <text evidence="2 7">Belongs to the class-I pyridoxal-phosphate-dependent aminotransferase family.</text>
</comment>
<name>A0A917Q4N8_9HYPH</name>
<evidence type="ECO:0000256" key="3">
    <source>
        <dbReference type="ARBA" id="ARBA00022576"/>
    </source>
</evidence>
<dbReference type="PANTHER" id="PTHR46383">
    <property type="entry name" value="ASPARTATE AMINOTRANSFERASE"/>
    <property type="match status" value="1"/>
</dbReference>
<reference evidence="9 10" key="1">
    <citation type="journal article" date="2014" name="Int. J. Syst. Evol. Microbiol.">
        <title>Complete genome sequence of Corynebacterium casei LMG S-19264T (=DSM 44701T), isolated from a smear-ripened cheese.</title>
        <authorList>
            <consortium name="US DOE Joint Genome Institute (JGI-PGF)"/>
            <person name="Walter F."/>
            <person name="Albersmeier A."/>
            <person name="Kalinowski J."/>
            <person name="Ruckert C."/>
        </authorList>
    </citation>
    <scope>NUCLEOTIDE SEQUENCE [LARGE SCALE GENOMIC DNA]</scope>
    <source>
        <strain evidence="9 10">CGMCC 1.9161</strain>
    </source>
</reference>
<feature type="domain" description="Aminotransferase class I/classII large" evidence="8">
    <location>
        <begin position="58"/>
        <end position="399"/>
    </location>
</feature>
<dbReference type="InterPro" id="IPR015424">
    <property type="entry name" value="PyrdxlP-dep_Trfase"/>
</dbReference>
<accession>A0A917Q4N8</accession>
<keyword evidence="5" id="KW-0663">Pyridoxal phosphate</keyword>
<comment type="catalytic activity">
    <reaction evidence="6">
        <text>L-aspartate + 2-oxoglutarate = oxaloacetate + L-glutamate</text>
        <dbReference type="Rhea" id="RHEA:21824"/>
        <dbReference type="ChEBI" id="CHEBI:16452"/>
        <dbReference type="ChEBI" id="CHEBI:16810"/>
        <dbReference type="ChEBI" id="CHEBI:29985"/>
        <dbReference type="ChEBI" id="CHEBI:29991"/>
        <dbReference type="EC" id="2.6.1.1"/>
    </reaction>
</comment>
<dbReference type="PROSITE" id="PS00105">
    <property type="entry name" value="AA_TRANSFER_CLASS_1"/>
    <property type="match status" value="1"/>
</dbReference>
<dbReference type="RefSeq" id="WP_188909322.1">
    <property type="nucleotide sequence ID" value="NZ_BMMF01000002.1"/>
</dbReference>
<dbReference type="InterPro" id="IPR004838">
    <property type="entry name" value="NHTrfase_class1_PyrdxlP-BS"/>
</dbReference>
<evidence type="ECO:0000256" key="7">
    <source>
        <dbReference type="RuleBase" id="RU000481"/>
    </source>
</evidence>
<evidence type="ECO:0000256" key="6">
    <source>
        <dbReference type="ARBA" id="ARBA00049185"/>
    </source>
</evidence>
<dbReference type="Gene3D" id="3.40.640.10">
    <property type="entry name" value="Type I PLP-dependent aspartate aminotransferase-like (Major domain)"/>
    <property type="match status" value="1"/>
</dbReference>
<dbReference type="InterPro" id="IPR050596">
    <property type="entry name" value="AspAT/PAT-like"/>
</dbReference>
<evidence type="ECO:0000313" key="10">
    <source>
        <dbReference type="Proteomes" id="UP000600449"/>
    </source>
</evidence>
<gene>
    <name evidence="9" type="ORF">GCM10011322_05510</name>
</gene>
<evidence type="ECO:0000256" key="1">
    <source>
        <dbReference type="ARBA" id="ARBA00001933"/>
    </source>
</evidence>
<dbReference type="Gene3D" id="3.90.1150.10">
    <property type="entry name" value="Aspartate Aminotransferase, domain 1"/>
    <property type="match status" value="1"/>
</dbReference>
<evidence type="ECO:0000256" key="2">
    <source>
        <dbReference type="ARBA" id="ARBA00007441"/>
    </source>
</evidence>
<dbReference type="GO" id="GO:0004069">
    <property type="term" value="F:L-aspartate:2-oxoglutarate aminotransferase activity"/>
    <property type="evidence" value="ECO:0007669"/>
    <property type="project" value="UniProtKB-EC"/>
</dbReference>
<organism evidence="9 10">
    <name type="scientific">Salinarimonas ramus</name>
    <dbReference type="NCBI Taxonomy" id="690164"/>
    <lineage>
        <taxon>Bacteria</taxon>
        <taxon>Pseudomonadati</taxon>
        <taxon>Pseudomonadota</taxon>
        <taxon>Alphaproteobacteria</taxon>
        <taxon>Hyphomicrobiales</taxon>
        <taxon>Salinarimonadaceae</taxon>
        <taxon>Salinarimonas</taxon>
    </lineage>
</organism>